<accession>A0ABV0R8C7</accession>
<evidence type="ECO:0000313" key="2">
    <source>
        <dbReference type="Proteomes" id="UP001434883"/>
    </source>
</evidence>
<proteinExistence type="predicted"/>
<keyword evidence="2" id="KW-1185">Reference proteome</keyword>
<protein>
    <submittedName>
        <fullName evidence="1">Uncharacterized protein</fullName>
    </submittedName>
</protein>
<comment type="caution">
    <text evidence="1">The sequence shown here is derived from an EMBL/GenBank/DDBJ whole genome shotgun (WGS) entry which is preliminary data.</text>
</comment>
<name>A0ABV0R8C7_9TELE</name>
<reference evidence="1 2" key="1">
    <citation type="submission" date="2021-06" db="EMBL/GenBank/DDBJ databases">
        <authorList>
            <person name="Palmer J.M."/>
        </authorList>
    </citation>
    <scope>NUCLEOTIDE SEQUENCE [LARGE SCALE GENOMIC DNA]</scope>
    <source>
        <strain evidence="1 2">XC_2019</strain>
        <tissue evidence="1">Muscle</tissue>
    </source>
</reference>
<evidence type="ECO:0000313" key="1">
    <source>
        <dbReference type="EMBL" id="MEQ2203952.1"/>
    </source>
</evidence>
<sequence>MFVHTHDHLGILADDFLTCKPHLVNLVKRMKLMLGFYFQKKLCFSNIAKKTTCCCMFGHCWTMEILCMTASSQCLQMIDLVYFSSLRFITTHHSEFDWWDDLVWPPKGTAID</sequence>
<gene>
    <name evidence="1" type="ORF">XENOCAPTIV_005675</name>
</gene>
<organism evidence="1 2">
    <name type="scientific">Xenoophorus captivus</name>
    <dbReference type="NCBI Taxonomy" id="1517983"/>
    <lineage>
        <taxon>Eukaryota</taxon>
        <taxon>Metazoa</taxon>
        <taxon>Chordata</taxon>
        <taxon>Craniata</taxon>
        <taxon>Vertebrata</taxon>
        <taxon>Euteleostomi</taxon>
        <taxon>Actinopterygii</taxon>
        <taxon>Neopterygii</taxon>
        <taxon>Teleostei</taxon>
        <taxon>Neoteleostei</taxon>
        <taxon>Acanthomorphata</taxon>
        <taxon>Ovalentaria</taxon>
        <taxon>Atherinomorphae</taxon>
        <taxon>Cyprinodontiformes</taxon>
        <taxon>Goodeidae</taxon>
        <taxon>Xenoophorus</taxon>
    </lineage>
</organism>
<dbReference type="EMBL" id="JAHRIN010035225">
    <property type="protein sequence ID" value="MEQ2203952.1"/>
    <property type="molecule type" value="Genomic_DNA"/>
</dbReference>
<dbReference type="Proteomes" id="UP001434883">
    <property type="component" value="Unassembled WGS sequence"/>
</dbReference>